<comment type="similarity">
    <text evidence="2">Belongs to the bacterial diacylglycerol kinase family.</text>
</comment>
<keyword evidence="13" id="KW-0594">Phospholipid biosynthesis</keyword>
<comment type="caution">
    <text evidence="20">The sequence shown here is derived from an EMBL/GenBank/DDBJ whole genome shotgun (WGS) entry which is preliminary data.</text>
</comment>
<feature type="binding site" evidence="16">
    <location>
        <position position="74"/>
    </location>
    <ligand>
        <name>substrate</name>
    </ligand>
</feature>
<dbReference type="GO" id="GO:0005886">
    <property type="term" value="C:plasma membrane"/>
    <property type="evidence" value="ECO:0007669"/>
    <property type="project" value="UniProtKB-SubCell"/>
</dbReference>
<gene>
    <name evidence="20" type="ORF">A8F95_02095</name>
</gene>
<feature type="binding site" evidence="17">
    <location>
        <position position="15"/>
    </location>
    <ligand>
        <name>ATP</name>
        <dbReference type="ChEBI" id="CHEBI:30616"/>
    </ligand>
</feature>
<dbReference type="Gene3D" id="1.10.287.3610">
    <property type="match status" value="1"/>
</dbReference>
<dbReference type="PROSITE" id="PS01069">
    <property type="entry name" value="DAGK_PROKAR"/>
    <property type="match status" value="1"/>
</dbReference>
<keyword evidence="12 19" id="KW-0472">Membrane</keyword>
<feature type="active site" description="Proton acceptor" evidence="15">
    <location>
        <position position="74"/>
    </location>
</feature>
<sequence>MNSDCNDKETFRWKRFLSSFRFALNGLRIVVKEPNFRVHLAAASGVMMAGVYFSLTRVEWLFILLMIFGVMTLEIINTAIEKTVDLVTKDYQPLAKEAKDLAAGAVLWFSLLSIIVGAIIFLPKIYSLF</sequence>
<evidence type="ECO:0000313" key="20">
    <source>
        <dbReference type="EMBL" id="OCA92518.1"/>
    </source>
</evidence>
<dbReference type="CDD" id="cd14265">
    <property type="entry name" value="UDPK_IM_like"/>
    <property type="match status" value="1"/>
</dbReference>
<keyword evidence="6 19" id="KW-0812">Transmembrane</keyword>
<feature type="binding site" evidence="17">
    <location>
        <position position="81"/>
    </location>
    <ligand>
        <name>ATP</name>
        <dbReference type="ChEBI" id="CHEBI:30616"/>
    </ligand>
</feature>
<keyword evidence="10 19" id="KW-1133">Transmembrane helix</keyword>
<feature type="transmembrane region" description="Helical" evidence="19">
    <location>
        <begin position="101"/>
        <end position="122"/>
    </location>
</feature>
<dbReference type="Pfam" id="PF01219">
    <property type="entry name" value="DAGK_prokar"/>
    <property type="match status" value="1"/>
</dbReference>
<dbReference type="EMBL" id="MAYT01000001">
    <property type="protein sequence ID" value="OCA92518.1"/>
    <property type="molecule type" value="Genomic_DNA"/>
</dbReference>
<dbReference type="PANTHER" id="PTHR34299:SF1">
    <property type="entry name" value="DIACYLGLYCEROL KINASE"/>
    <property type="match status" value="1"/>
</dbReference>
<feature type="binding site" evidence="18">
    <location>
        <position position="81"/>
    </location>
    <ligand>
        <name>a divalent metal cation</name>
        <dbReference type="ChEBI" id="CHEBI:60240"/>
    </ligand>
</feature>
<evidence type="ECO:0000256" key="17">
    <source>
        <dbReference type="PIRSR" id="PIRSR600829-3"/>
    </source>
</evidence>
<evidence type="ECO:0000256" key="1">
    <source>
        <dbReference type="ARBA" id="ARBA00004651"/>
    </source>
</evidence>
<keyword evidence="11" id="KW-0443">Lipid metabolism</keyword>
<dbReference type="GO" id="GO:0005524">
    <property type="term" value="F:ATP binding"/>
    <property type="evidence" value="ECO:0007669"/>
    <property type="project" value="UniProtKB-KW"/>
</dbReference>
<evidence type="ECO:0000256" key="18">
    <source>
        <dbReference type="PIRSR" id="PIRSR600829-4"/>
    </source>
</evidence>
<keyword evidence="3" id="KW-1003">Cell membrane</keyword>
<keyword evidence="9 17" id="KW-0067">ATP-binding</keyword>
<evidence type="ECO:0000256" key="4">
    <source>
        <dbReference type="ARBA" id="ARBA00022516"/>
    </source>
</evidence>
<comment type="cofactor">
    <cofactor evidence="18">
        <name>Mg(2+)</name>
        <dbReference type="ChEBI" id="CHEBI:18420"/>
    </cofactor>
    <text evidence="18">Mn(2+), Zn(2+), Cd(2+) and Co(2+) support activity to lesser extents.</text>
</comment>
<keyword evidence="7 17" id="KW-0547">Nucleotide-binding</keyword>
<dbReference type="Proteomes" id="UP000092578">
    <property type="component" value="Unassembled WGS sequence"/>
</dbReference>
<accession>A0A1B9B8V4</accession>
<feature type="binding site" evidence="17">
    <location>
        <position position="33"/>
    </location>
    <ligand>
        <name>ATP</name>
        <dbReference type="ChEBI" id="CHEBI:30616"/>
    </ligand>
</feature>
<name>A0A1B9B8V4_9BACI</name>
<evidence type="ECO:0000256" key="3">
    <source>
        <dbReference type="ARBA" id="ARBA00022475"/>
    </source>
</evidence>
<feature type="binding site" evidence="17">
    <location>
        <begin position="99"/>
        <end position="100"/>
    </location>
    <ligand>
        <name>ATP</name>
        <dbReference type="ChEBI" id="CHEBI:30616"/>
    </ligand>
</feature>
<feature type="transmembrane region" description="Helical" evidence="19">
    <location>
        <begin position="61"/>
        <end position="80"/>
    </location>
</feature>
<evidence type="ECO:0000256" key="7">
    <source>
        <dbReference type="ARBA" id="ARBA00022741"/>
    </source>
</evidence>
<evidence type="ECO:0000256" key="11">
    <source>
        <dbReference type="ARBA" id="ARBA00023098"/>
    </source>
</evidence>
<dbReference type="RefSeq" id="WP_065409011.1">
    <property type="nucleotide sequence ID" value="NZ_MAYT01000001.1"/>
</dbReference>
<feature type="binding site" evidence="16">
    <location>
        <position position="15"/>
    </location>
    <ligand>
        <name>substrate</name>
    </ligand>
</feature>
<evidence type="ECO:0000256" key="14">
    <source>
        <dbReference type="ARBA" id="ARBA00023264"/>
    </source>
</evidence>
<proteinExistence type="inferred from homology"/>
<reference evidence="21" key="1">
    <citation type="submission" date="2016-05" db="EMBL/GenBank/DDBJ databases">
        <authorList>
            <person name="Liu B."/>
            <person name="Wang J."/>
            <person name="Zhu Y."/>
            <person name="Liu G."/>
            <person name="Chen Q."/>
            <person name="Chen Z."/>
            <person name="Lan J."/>
            <person name="Che J."/>
            <person name="Ge C."/>
            <person name="Shi H."/>
            <person name="Pan Z."/>
            <person name="Liu X."/>
        </authorList>
    </citation>
    <scope>NUCLEOTIDE SEQUENCE [LARGE SCALE GENOMIC DNA]</scope>
    <source>
        <strain evidence="21">FJAT-27215</strain>
    </source>
</reference>
<evidence type="ECO:0000256" key="2">
    <source>
        <dbReference type="ARBA" id="ARBA00005967"/>
    </source>
</evidence>
<dbReference type="InterPro" id="IPR033717">
    <property type="entry name" value="UDPK"/>
</dbReference>
<feature type="transmembrane region" description="Helical" evidence="19">
    <location>
        <begin position="36"/>
        <end position="55"/>
    </location>
</feature>
<dbReference type="GO" id="GO:0016301">
    <property type="term" value="F:kinase activity"/>
    <property type="evidence" value="ECO:0007669"/>
    <property type="project" value="UniProtKB-KW"/>
</dbReference>
<dbReference type="AlphaFoldDB" id="A0A1B9B8V4"/>
<dbReference type="InterPro" id="IPR000829">
    <property type="entry name" value="DAGK"/>
</dbReference>
<keyword evidence="14" id="KW-1208">Phospholipid metabolism</keyword>
<evidence type="ECO:0000256" key="8">
    <source>
        <dbReference type="ARBA" id="ARBA00022777"/>
    </source>
</evidence>
<keyword evidence="8 20" id="KW-0418">Kinase</keyword>
<dbReference type="InterPro" id="IPR036945">
    <property type="entry name" value="DAGK_sf"/>
</dbReference>
<evidence type="ECO:0000256" key="19">
    <source>
        <dbReference type="SAM" id="Phobius"/>
    </source>
</evidence>
<dbReference type="GO" id="GO:0008654">
    <property type="term" value="P:phospholipid biosynthetic process"/>
    <property type="evidence" value="ECO:0007669"/>
    <property type="project" value="UniProtKB-KW"/>
</dbReference>
<evidence type="ECO:0000256" key="16">
    <source>
        <dbReference type="PIRSR" id="PIRSR600829-2"/>
    </source>
</evidence>
<evidence type="ECO:0000256" key="10">
    <source>
        <dbReference type="ARBA" id="ARBA00022989"/>
    </source>
</evidence>
<keyword evidence="18" id="KW-0479">Metal-binding</keyword>
<evidence type="ECO:0000256" key="5">
    <source>
        <dbReference type="ARBA" id="ARBA00022679"/>
    </source>
</evidence>
<keyword evidence="21" id="KW-1185">Reference proteome</keyword>
<evidence type="ECO:0000256" key="13">
    <source>
        <dbReference type="ARBA" id="ARBA00023209"/>
    </source>
</evidence>
<keyword evidence="18" id="KW-0460">Magnesium</keyword>
<organism evidence="20 21">
    <name type="scientific">Pseudobacillus wudalianchiensis</name>
    <dbReference type="NCBI Taxonomy" id="1743143"/>
    <lineage>
        <taxon>Bacteria</taxon>
        <taxon>Bacillati</taxon>
        <taxon>Bacillota</taxon>
        <taxon>Bacilli</taxon>
        <taxon>Bacillales</taxon>
        <taxon>Bacillaceae</taxon>
        <taxon>Pseudobacillus</taxon>
    </lineage>
</organism>
<keyword evidence="4" id="KW-0444">Lipid biosynthesis</keyword>
<evidence type="ECO:0000256" key="6">
    <source>
        <dbReference type="ARBA" id="ARBA00022692"/>
    </source>
</evidence>
<feature type="binding site" evidence="18">
    <location>
        <position position="33"/>
    </location>
    <ligand>
        <name>a divalent metal cation</name>
        <dbReference type="ChEBI" id="CHEBI:60240"/>
    </ligand>
</feature>
<dbReference type="PANTHER" id="PTHR34299">
    <property type="entry name" value="DIACYLGLYCEROL KINASE"/>
    <property type="match status" value="1"/>
</dbReference>
<evidence type="ECO:0000256" key="15">
    <source>
        <dbReference type="PIRSR" id="PIRSR600829-1"/>
    </source>
</evidence>
<evidence type="ECO:0000313" key="21">
    <source>
        <dbReference type="Proteomes" id="UP000092578"/>
    </source>
</evidence>
<evidence type="ECO:0000256" key="9">
    <source>
        <dbReference type="ARBA" id="ARBA00022840"/>
    </source>
</evidence>
<dbReference type="GO" id="GO:0046872">
    <property type="term" value="F:metal ion binding"/>
    <property type="evidence" value="ECO:0007669"/>
    <property type="project" value="UniProtKB-KW"/>
</dbReference>
<protein>
    <submittedName>
        <fullName evidence="20">Diacylglycerol kinase</fullName>
    </submittedName>
</protein>
<keyword evidence="5" id="KW-0808">Transferase</keyword>
<comment type="subcellular location">
    <subcellularLocation>
        <location evidence="1">Cell membrane</location>
        <topology evidence="1">Multi-pass membrane protein</topology>
    </subcellularLocation>
</comment>
<evidence type="ECO:0000256" key="12">
    <source>
        <dbReference type="ARBA" id="ARBA00023136"/>
    </source>
</evidence>